<keyword evidence="4" id="KW-1003">Cell membrane</keyword>
<dbReference type="InterPro" id="IPR006068">
    <property type="entry name" value="ATPase_P-typ_cation-transptr_C"/>
</dbReference>
<dbReference type="Pfam" id="PF13246">
    <property type="entry name" value="Cation_ATPase"/>
    <property type="match status" value="1"/>
</dbReference>
<evidence type="ECO:0000256" key="13">
    <source>
        <dbReference type="ARBA" id="ARBA00022989"/>
    </source>
</evidence>
<keyword evidence="8" id="KW-0547">Nucleotide-binding</keyword>
<protein>
    <recommendedName>
        <fullName evidence="19">P-type Na(+) transporter</fullName>
        <ecNumber evidence="19">7.2.2.3</ecNumber>
    </recommendedName>
</protein>
<evidence type="ECO:0000256" key="20">
    <source>
        <dbReference type="ARBA" id="ARBA00048599"/>
    </source>
</evidence>
<dbReference type="InterPro" id="IPR006414">
    <property type="entry name" value="P-type_ATPase_IID"/>
</dbReference>
<keyword evidence="5" id="KW-0633">Potassium transport</keyword>
<feature type="transmembrane region" description="Helical" evidence="23">
    <location>
        <begin position="906"/>
        <end position="928"/>
    </location>
</feature>
<dbReference type="PRINTS" id="PR00119">
    <property type="entry name" value="CATATPASE"/>
</dbReference>
<dbReference type="SUPFAM" id="SSF81653">
    <property type="entry name" value="Calcium ATPase, transduction domain A"/>
    <property type="match status" value="1"/>
</dbReference>
<keyword evidence="14" id="KW-0915">Sodium</keyword>
<dbReference type="GeneID" id="96003177"/>
<dbReference type="GO" id="GO:0005886">
    <property type="term" value="C:plasma membrane"/>
    <property type="evidence" value="ECO:0007669"/>
    <property type="project" value="UniProtKB-SubCell"/>
</dbReference>
<keyword evidence="15" id="KW-0406">Ion transport</keyword>
<dbReference type="GO" id="GO:0008554">
    <property type="term" value="F:P-type sodium transporter activity"/>
    <property type="evidence" value="ECO:0007669"/>
    <property type="project" value="UniProtKB-EC"/>
</dbReference>
<dbReference type="GO" id="GO:0006816">
    <property type="term" value="P:calcium ion transport"/>
    <property type="evidence" value="ECO:0007669"/>
    <property type="project" value="UniProtKB-ARBA"/>
</dbReference>
<proteinExistence type="inferred from homology"/>
<evidence type="ECO:0000256" key="21">
    <source>
        <dbReference type="ARBA" id="ARBA00049499"/>
    </source>
</evidence>
<evidence type="ECO:0000259" key="24">
    <source>
        <dbReference type="SMART" id="SM00831"/>
    </source>
</evidence>
<evidence type="ECO:0000256" key="14">
    <source>
        <dbReference type="ARBA" id="ARBA00023053"/>
    </source>
</evidence>
<dbReference type="FunFam" id="3.40.50.1000:FF:000028">
    <property type="entry name" value="Calcium-transporting P-type ATPase, putative"/>
    <property type="match status" value="1"/>
</dbReference>
<dbReference type="InterPro" id="IPR036412">
    <property type="entry name" value="HAD-like_sf"/>
</dbReference>
<evidence type="ECO:0000256" key="12">
    <source>
        <dbReference type="ARBA" id="ARBA00022967"/>
    </source>
</evidence>
<keyword evidence="3" id="KW-0813">Transport</keyword>
<feature type="transmembrane region" description="Helical" evidence="23">
    <location>
        <begin position="818"/>
        <end position="835"/>
    </location>
</feature>
<dbReference type="SUPFAM" id="SSF81660">
    <property type="entry name" value="Metal cation-transporting ATPase, ATP-binding domain N"/>
    <property type="match status" value="1"/>
</dbReference>
<feature type="transmembrane region" description="Helical" evidence="23">
    <location>
        <begin position="963"/>
        <end position="982"/>
    </location>
</feature>
<comment type="catalytic activity">
    <reaction evidence="20">
        <text>K(+)(in) + ATP + H2O = K(+)(out) + ADP + phosphate + H(+)</text>
        <dbReference type="Rhea" id="RHEA:75815"/>
        <dbReference type="ChEBI" id="CHEBI:15377"/>
        <dbReference type="ChEBI" id="CHEBI:15378"/>
        <dbReference type="ChEBI" id="CHEBI:29103"/>
        <dbReference type="ChEBI" id="CHEBI:30616"/>
        <dbReference type="ChEBI" id="CHEBI:43474"/>
        <dbReference type="ChEBI" id="CHEBI:456216"/>
    </reaction>
</comment>
<gene>
    <name evidence="25" type="ORF">WHR41_01733</name>
</gene>
<comment type="caution">
    <text evidence="25">The sequence shown here is derived from an EMBL/GenBank/DDBJ whole genome shotgun (WGS) entry which is preliminary data.</text>
</comment>
<dbReference type="PANTHER" id="PTHR42861">
    <property type="entry name" value="CALCIUM-TRANSPORTING ATPASE"/>
    <property type="match status" value="1"/>
</dbReference>
<dbReference type="PROSITE" id="PS00154">
    <property type="entry name" value="ATPASE_E1_E2"/>
    <property type="match status" value="1"/>
</dbReference>
<keyword evidence="13 23" id="KW-1133">Transmembrane helix</keyword>
<feature type="transmembrane region" description="Helical" evidence="23">
    <location>
        <begin position="865"/>
        <end position="886"/>
    </location>
</feature>
<sequence>MVISSIPSHDATPSTDPPPPVEDEPPICGYNEKPTNESVTTIDERSDDDVTELAHTTDVAFLARHLSVNTKNGLSGDDAAARLAANGPNRLKDVKKVSVFEILLRQVSNSLTFVLAIVMILSFSLGDWIEGAVVAAVVSVNVVVGFVQDFKAEQSVLSLQVLSSPECNVIRGNVIQTVRAESLVVGDIVQLSTGDIVPADLRLVESHNLSTDEALLTGESLPSSKNAEVVLPLSKADIAIGDRVNMVYSASIVARGRGFGLVTATGMNTEVGKIAALLETRKPKKSSSPFIVRAAKRFWYGLKSALGLIGSPLQVSLSKFALLLFALAILLAIIVFSTAKWDVSDEVLIYGLCVAIAIIPESLIAVLTLTIAVGTQTMAKSNIIVRRLSSLEAIGGATNICSDKTGTLTLGKMILKRAIVAGGGNIRIHDTSDPFNPHSGTVESSLATQEGQRSTEFSRFLEIVSLCNLAEVSSSSVTNESSSTLPTQSAWTAKGEPTEIALQVFATRFQHGKTEALVKSQRKLLMEFPFDSTIKRMAVAYTGAPGTTDVFVKGATESLLPLLACSDQTRRDILGEAEAMALKGLRVLCLASKSVDDTIDLTERTNAESDLKYAGLVGIYDPPRAETAEAVRTCQSAGIKVHMLTGDHIGTASAIAAEVGITKTVKAGHGVVMAGGDFDKLSEAEIDALPELPLVIARCSPTTKVRMVQALHRRKAFAIMTGDGINDSPALKLADIGIAMGINGSDVAKQAADMVLADDNFASIVRAIKEGRRLFDNIQKFLIHLLASNIAQVTLLMIGLAFKDVNGSSIFPMSPLEILWVNLVTSAPVALGLGLEPAVPDIMNRPPHPLEVGVFTWELIIDKTVYGVSIGALCLAAFSIVVYGVNGGDLGQHCNEEFTASCEAVFRARSTVFGVLTFALLILAWEVIDFRKSLFNLRLPGRDYSTTSRKVFSVGPTLYHNRFLFWSCIAGFAIIFPLIYIPTLNLDVFDHRPISWEWGVVAGCIVVQILIAETWKWLKRGKLGQKLAVRQPDHVPEAAASARMTLPV</sequence>
<dbReference type="FunFam" id="1.20.1110.10:FF:000015">
    <property type="entry name" value="Sodium ion P-type ATPase"/>
    <property type="match status" value="1"/>
</dbReference>
<accession>A0AB34L1F8</accession>
<dbReference type="Pfam" id="PF08282">
    <property type="entry name" value="Hydrolase_3"/>
    <property type="match status" value="1"/>
</dbReference>
<dbReference type="Pfam" id="PF00122">
    <property type="entry name" value="E1-E2_ATPase"/>
    <property type="match status" value="1"/>
</dbReference>
<feature type="transmembrane region" description="Helical" evidence="23">
    <location>
        <begin position="102"/>
        <end position="122"/>
    </location>
</feature>
<dbReference type="Proteomes" id="UP000803884">
    <property type="component" value="Unassembled WGS sequence"/>
</dbReference>
<evidence type="ECO:0000256" key="6">
    <source>
        <dbReference type="ARBA" id="ARBA00022692"/>
    </source>
</evidence>
<evidence type="ECO:0000256" key="22">
    <source>
        <dbReference type="SAM" id="MobiDB-lite"/>
    </source>
</evidence>
<feature type="transmembrane region" description="Helical" evidence="23">
    <location>
        <begin position="347"/>
        <end position="373"/>
    </location>
</feature>
<evidence type="ECO:0000256" key="23">
    <source>
        <dbReference type="SAM" id="Phobius"/>
    </source>
</evidence>
<dbReference type="RefSeq" id="XP_069232581.1">
    <property type="nucleotide sequence ID" value="XM_069370339.1"/>
</dbReference>
<comment type="similarity">
    <text evidence="18">Belongs to the cation transport ATPase (P-type) (TC 3.A.3) family. Type IID subfamily.</text>
</comment>
<dbReference type="EMBL" id="JAAQHG020000004">
    <property type="protein sequence ID" value="KAL1589476.1"/>
    <property type="molecule type" value="Genomic_DNA"/>
</dbReference>
<feature type="transmembrane region" description="Helical" evidence="23">
    <location>
        <begin position="994"/>
        <end position="1012"/>
    </location>
</feature>
<reference evidence="25 26" key="1">
    <citation type="journal article" date="2020" name="Microbiol. Resour. Announc.">
        <title>Draft Genome Sequence of a Cladosporium Species Isolated from the Mesophotic Ascidian Didemnum maculosum.</title>
        <authorList>
            <person name="Gioti A."/>
            <person name="Siaperas R."/>
            <person name="Nikolaivits E."/>
            <person name="Le Goff G."/>
            <person name="Ouazzani J."/>
            <person name="Kotoulas G."/>
            <person name="Topakas E."/>
        </authorList>
    </citation>
    <scope>NUCLEOTIDE SEQUENCE [LARGE SCALE GENOMIC DNA]</scope>
    <source>
        <strain evidence="25 26">TM138-S3</strain>
    </source>
</reference>
<dbReference type="InterPro" id="IPR044492">
    <property type="entry name" value="P_typ_ATPase_HD_dom"/>
</dbReference>
<feature type="domain" description="Cation-transporting P-type ATPase N-terminal" evidence="24">
    <location>
        <begin position="53"/>
        <end position="127"/>
    </location>
</feature>
<feature type="transmembrane region" description="Helical" evidence="23">
    <location>
        <begin position="781"/>
        <end position="802"/>
    </location>
</feature>
<keyword evidence="10" id="KW-0460">Magnesium</keyword>
<evidence type="ECO:0000256" key="15">
    <source>
        <dbReference type="ARBA" id="ARBA00023065"/>
    </source>
</evidence>
<dbReference type="GO" id="GO:0046872">
    <property type="term" value="F:metal ion binding"/>
    <property type="evidence" value="ECO:0007669"/>
    <property type="project" value="UniProtKB-KW"/>
</dbReference>
<evidence type="ECO:0000313" key="25">
    <source>
        <dbReference type="EMBL" id="KAL1589476.1"/>
    </source>
</evidence>
<dbReference type="Gene3D" id="1.20.1110.10">
    <property type="entry name" value="Calcium-transporting ATPase, transmembrane domain"/>
    <property type="match status" value="1"/>
</dbReference>
<dbReference type="SFLD" id="SFLDG00002">
    <property type="entry name" value="C1.7:_P-type_atpase_like"/>
    <property type="match status" value="1"/>
</dbReference>
<evidence type="ECO:0000256" key="10">
    <source>
        <dbReference type="ARBA" id="ARBA00022842"/>
    </source>
</evidence>
<dbReference type="GO" id="GO:0006813">
    <property type="term" value="P:potassium ion transport"/>
    <property type="evidence" value="ECO:0007669"/>
    <property type="project" value="UniProtKB-KW"/>
</dbReference>
<feature type="transmembrane region" description="Helical" evidence="23">
    <location>
        <begin position="128"/>
        <end position="147"/>
    </location>
</feature>
<dbReference type="Pfam" id="PF00690">
    <property type="entry name" value="Cation_ATPase_N"/>
    <property type="match status" value="1"/>
</dbReference>
<dbReference type="Gene3D" id="3.40.50.1000">
    <property type="entry name" value="HAD superfamily/HAD-like"/>
    <property type="match status" value="1"/>
</dbReference>
<keyword evidence="6 23" id="KW-0812">Transmembrane</keyword>
<evidence type="ECO:0000256" key="3">
    <source>
        <dbReference type="ARBA" id="ARBA00022448"/>
    </source>
</evidence>
<evidence type="ECO:0000256" key="5">
    <source>
        <dbReference type="ARBA" id="ARBA00022538"/>
    </source>
</evidence>
<dbReference type="InterPro" id="IPR008250">
    <property type="entry name" value="ATPase_P-typ_transduc_dom_A_sf"/>
</dbReference>
<name>A0AB34L1F8_9PEZI</name>
<dbReference type="InterPro" id="IPR023298">
    <property type="entry name" value="ATPase_P-typ_TM_dom_sf"/>
</dbReference>
<dbReference type="InterPro" id="IPR059000">
    <property type="entry name" value="ATPase_P-type_domA"/>
</dbReference>
<keyword evidence="11" id="KW-0630">Potassium</keyword>
<evidence type="ECO:0000256" key="9">
    <source>
        <dbReference type="ARBA" id="ARBA00022840"/>
    </source>
</evidence>
<organism evidence="25 26">
    <name type="scientific">Cladosporium halotolerans</name>
    <dbReference type="NCBI Taxonomy" id="1052096"/>
    <lineage>
        <taxon>Eukaryota</taxon>
        <taxon>Fungi</taxon>
        <taxon>Dikarya</taxon>
        <taxon>Ascomycota</taxon>
        <taxon>Pezizomycotina</taxon>
        <taxon>Dothideomycetes</taxon>
        <taxon>Dothideomycetidae</taxon>
        <taxon>Cladosporiales</taxon>
        <taxon>Cladosporiaceae</taxon>
        <taxon>Cladosporium</taxon>
    </lineage>
</organism>
<evidence type="ECO:0000256" key="4">
    <source>
        <dbReference type="ARBA" id="ARBA00022475"/>
    </source>
</evidence>
<dbReference type="Pfam" id="PF00689">
    <property type="entry name" value="Cation_ATPase_C"/>
    <property type="match status" value="1"/>
</dbReference>
<dbReference type="SMART" id="SM00831">
    <property type="entry name" value="Cation_ATPase_N"/>
    <property type="match status" value="1"/>
</dbReference>
<dbReference type="NCBIfam" id="TIGR01494">
    <property type="entry name" value="ATPase_P-type"/>
    <property type="match status" value="3"/>
</dbReference>
<dbReference type="InterPro" id="IPR023214">
    <property type="entry name" value="HAD_sf"/>
</dbReference>
<keyword evidence="26" id="KW-1185">Reference proteome</keyword>
<keyword evidence="16 23" id="KW-0472">Membrane</keyword>
<keyword evidence="17" id="KW-0739">Sodium transport</keyword>
<feature type="transmembrane region" description="Helical" evidence="23">
    <location>
        <begin position="320"/>
        <end position="341"/>
    </location>
</feature>
<evidence type="ECO:0000256" key="8">
    <source>
        <dbReference type="ARBA" id="ARBA00022741"/>
    </source>
</evidence>
<dbReference type="InterPro" id="IPR018303">
    <property type="entry name" value="ATPase_P-typ_P_site"/>
</dbReference>
<evidence type="ECO:0000256" key="7">
    <source>
        <dbReference type="ARBA" id="ARBA00022723"/>
    </source>
</evidence>
<evidence type="ECO:0000256" key="16">
    <source>
        <dbReference type="ARBA" id="ARBA00023136"/>
    </source>
</evidence>
<keyword evidence="9" id="KW-0067">ATP-binding</keyword>
<evidence type="ECO:0000256" key="17">
    <source>
        <dbReference type="ARBA" id="ARBA00023201"/>
    </source>
</evidence>
<dbReference type="GO" id="GO:0005524">
    <property type="term" value="F:ATP binding"/>
    <property type="evidence" value="ECO:0007669"/>
    <property type="project" value="UniProtKB-KW"/>
</dbReference>
<keyword evidence="12" id="KW-1278">Translocase</keyword>
<dbReference type="SFLD" id="SFLDS00003">
    <property type="entry name" value="Haloacid_Dehalogenase"/>
    <property type="match status" value="1"/>
</dbReference>
<dbReference type="InterPro" id="IPR004014">
    <property type="entry name" value="ATPase_P-typ_cation-transptr_N"/>
</dbReference>
<evidence type="ECO:0000256" key="1">
    <source>
        <dbReference type="ARBA" id="ARBA00001946"/>
    </source>
</evidence>
<dbReference type="SUPFAM" id="SSF81665">
    <property type="entry name" value="Calcium ATPase, transmembrane domain M"/>
    <property type="match status" value="1"/>
</dbReference>
<keyword evidence="7" id="KW-0479">Metal-binding</keyword>
<dbReference type="Gene3D" id="3.40.1110.10">
    <property type="entry name" value="Calcium-transporting ATPase, cytoplasmic domain N"/>
    <property type="match status" value="1"/>
</dbReference>
<comment type="cofactor">
    <cofactor evidence="1">
        <name>Mg(2+)</name>
        <dbReference type="ChEBI" id="CHEBI:18420"/>
    </cofactor>
</comment>
<dbReference type="Gene3D" id="2.70.150.10">
    <property type="entry name" value="Calcium-transporting ATPase, cytoplasmic transduction domain A"/>
    <property type="match status" value="1"/>
</dbReference>
<dbReference type="InterPro" id="IPR001757">
    <property type="entry name" value="P_typ_ATPase"/>
</dbReference>
<comment type="catalytic activity">
    <reaction evidence="21">
        <text>Na(+)(in) + ATP + H2O = Na(+)(out) + ADP + phosphate + H(+)</text>
        <dbReference type="Rhea" id="RHEA:14633"/>
        <dbReference type="ChEBI" id="CHEBI:15377"/>
        <dbReference type="ChEBI" id="CHEBI:15378"/>
        <dbReference type="ChEBI" id="CHEBI:29101"/>
        <dbReference type="ChEBI" id="CHEBI:30616"/>
        <dbReference type="ChEBI" id="CHEBI:43474"/>
        <dbReference type="ChEBI" id="CHEBI:456216"/>
        <dbReference type="EC" id="7.2.2.3"/>
    </reaction>
    <physiologicalReaction direction="left-to-right" evidence="21">
        <dbReference type="Rhea" id="RHEA:14634"/>
    </physiologicalReaction>
</comment>
<dbReference type="NCBIfam" id="TIGR01523">
    <property type="entry name" value="ATPase-IID_K-Na"/>
    <property type="match status" value="1"/>
</dbReference>
<dbReference type="PRINTS" id="PR00120">
    <property type="entry name" value="HATPASE"/>
</dbReference>
<feature type="region of interest" description="Disordered" evidence="22">
    <location>
        <begin position="1"/>
        <end position="48"/>
    </location>
</feature>
<evidence type="ECO:0000256" key="18">
    <source>
        <dbReference type="ARBA" id="ARBA00035017"/>
    </source>
</evidence>
<dbReference type="SUPFAM" id="SSF56784">
    <property type="entry name" value="HAD-like"/>
    <property type="match status" value="1"/>
</dbReference>
<evidence type="ECO:0000256" key="2">
    <source>
        <dbReference type="ARBA" id="ARBA00004651"/>
    </source>
</evidence>
<evidence type="ECO:0000256" key="19">
    <source>
        <dbReference type="ARBA" id="ARBA00035029"/>
    </source>
</evidence>
<dbReference type="EC" id="7.2.2.3" evidence="19"/>
<dbReference type="SFLD" id="SFLDF00027">
    <property type="entry name" value="p-type_atpase"/>
    <property type="match status" value="1"/>
</dbReference>
<evidence type="ECO:0000256" key="11">
    <source>
        <dbReference type="ARBA" id="ARBA00022958"/>
    </source>
</evidence>
<dbReference type="InterPro" id="IPR023299">
    <property type="entry name" value="ATPase_P-typ_cyto_dom_N"/>
</dbReference>
<comment type="subcellular location">
    <subcellularLocation>
        <location evidence="2">Cell membrane</location>
        <topology evidence="2">Multi-pass membrane protein</topology>
    </subcellularLocation>
</comment>
<dbReference type="GO" id="GO:0016887">
    <property type="term" value="F:ATP hydrolysis activity"/>
    <property type="evidence" value="ECO:0007669"/>
    <property type="project" value="InterPro"/>
</dbReference>
<evidence type="ECO:0000313" key="26">
    <source>
        <dbReference type="Proteomes" id="UP000803884"/>
    </source>
</evidence>
<dbReference type="AlphaFoldDB" id="A0AB34L1F8"/>